<dbReference type="AlphaFoldDB" id="A0A060UZA1"/>
<evidence type="ECO:0000313" key="1">
    <source>
        <dbReference type="EMBL" id="CDQ11804.1"/>
    </source>
</evidence>
<keyword evidence="3" id="KW-1185">Reference proteome</keyword>
<dbReference type="EMBL" id="CCCS020000057">
    <property type="protein sequence ID" value="CDQ11804.1"/>
    <property type="molecule type" value="Genomic_DNA"/>
</dbReference>
<dbReference type="EMBL" id="LT841305">
    <property type="protein sequence ID" value="SMH65363.1"/>
    <property type="molecule type" value="Genomic_DNA"/>
</dbReference>
<organism evidence="1">
    <name type="scientific">Acidithiobacillus ferrivorans</name>
    <dbReference type="NCBI Taxonomy" id="160808"/>
    <lineage>
        <taxon>Bacteria</taxon>
        <taxon>Pseudomonadati</taxon>
        <taxon>Pseudomonadota</taxon>
        <taxon>Acidithiobacillia</taxon>
        <taxon>Acidithiobacillales</taxon>
        <taxon>Acidithiobacillaceae</taxon>
        <taxon>Acidithiobacillus</taxon>
    </lineage>
</organism>
<evidence type="ECO:0000313" key="3">
    <source>
        <dbReference type="Proteomes" id="UP000193925"/>
    </source>
</evidence>
<evidence type="ECO:0000313" key="2">
    <source>
        <dbReference type="EMBL" id="SMH65363.1"/>
    </source>
</evidence>
<proteinExistence type="predicted"/>
<reference evidence="1" key="1">
    <citation type="submission" date="2014-03" db="EMBL/GenBank/DDBJ databases">
        <authorList>
            <person name="Genoscope - CEA"/>
        </authorList>
    </citation>
    <scope>NUCLEOTIDE SEQUENCE [LARGE SCALE GENOMIC DNA]</scope>
    <source>
        <strain evidence="1">CF27</strain>
    </source>
</reference>
<protein>
    <submittedName>
        <fullName evidence="1">Uncharacterized protein</fullName>
    </submittedName>
</protein>
<dbReference type="Proteomes" id="UP000193925">
    <property type="component" value="Chromosome AFERRI"/>
</dbReference>
<sequence>MVTTADGIAEVSAATVMADDLCGTQRSTLGDNKSCDYRDFVQVLREKHVTPHMTRKRQGSAVDGLTTRHPGYVMNINARRSIKSIFRCMKTVREAMKNPLPGPVARPSSLRRDGNGLQHPAYFSDDDGLTGIGVLDIRESVRILTETVRRAPVSASWSGVLDSGTVIKCFTKIFQHALKPRGVAIRRKTWFKSAKRHPPPGVIPSGLPRKNPAWARLWAMENSGSPPARVSSPKYFTRASTFPRSATSVLSSPMVRDSGRS</sequence>
<accession>A0A060UZA1</accession>
<reference evidence="2 3" key="3">
    <citation type="submission" date="2017-03" db="EMBL/GenBank/DDBJ databases">
        <authorList>
            <person name="Regsiter A."/>
            <person name="William W."/>
        </authorList>
    </citation>
    <scope>NUCLEOTIDE SEQUENCE [LARGE SCALE GENOMIC DNA]</scope>
    <source>
        <strain evidence="2">PRJEB5721</strain>
    </source>
</reference>
<reference evidence="1" key="2">
    <citation type="submission" date="2014-07" db="EMBL/GenBank/DDBJ databases">
        <title>Initial genome analysis of the psychrotolerant acidophile Acidithiobacillus ferrivorans CF27: insights into iron and sulfur oxidation pathways and into biofilm formation.</title>
        <authorList>
            <person name="Talla E."/>
            <person name="Hedrich S."/>
            <person name="Mangenot S."/>
            <person name="Ji B."/>
            <person name="Johnson D.B."/>
            <person name="Barbe V."/>
            <person name="Bonnefoy V."/>
        </authorList>
    </citation>
    <scope>NUCLEOTIDE SEQUENCE [LARGE SCALE GENOMIC DNA]</scope>
    <source>
        <strain evidence="1">CF27</strain>
    </source>
</reference>
<gene>
    <name evidence="2" type="ORF">AFERRI_20145</name>
    <name evidence="1" type="ORF">AFERRI_600030</name>
</gene>
<name>A0A060UZA1_9PROT</name>